<dbReference type="Proteomes" id="UP000198963">
    <property type="component" value="Chromosome I"/>
</dbReference>
<name>A0A1H1XK43_9FLAO</name>
<dbReference type="NCBIfam" id="TIGR04183">
    <property type="entry name" value="Por_Secre_tail"/>
    <property type="match status" value="1"/>
</dbReference>
<keyword evidence="5" id="KW-1185">Reference proteome</keyword>
<accession>A0A1H1XK43</accession>
<feature type="domain" description="Secretion system C-terminal sorting" evidence="3">
    <location>
        <begin position="426"/>
        <end position="490"/>
    </location>
</feature>
<gene>
    <name evidence="4" type="ORF">SAMN04489797_3235</name>
</gene>
<dbReference type="STRING" id="1249933.SAMN04489797_3235"/>
<dbReference type="InterPro" id="IPR013431">
    <property type="entry name" value="Delta_60_rpt"/>
</dbReference>
<evidence type="ECO:0000256" key="2">
    <source>
        <dbReference type="SAM" id="SignalP"/>
    </source>
</evidence>
<evidence type="ECO:0000313" key="4">
    <source>
        <dbReference type="EMBL" id="SDT09552.1"/>
    </source>
</evidence>
<protein>
    <submittedName>
        <fullName evidence="4">Delta-60 repeat domain-containing protein/Por secretion system C-terminal sorting domain-containing protein</fullName>
    </submittedName>
</protein>
<reference evidence="4 5" key="1">
    <citation type="submission" date="2016-10" db="EMBL/GenBank/DDBJ databases">
        <authorList>
            <person name="Varghese N."/>
            <person name="Submissions S."/>
        </authorList>
    </citation>
    <scope>NUCLEOTIDE SEQUENCE [LARGE SCALE GENOMIC DNA]</scope>
    <source>
        <strain evidence="4 5">RHA_55</strain>
    </source>
</reference>
<evidence type="ECO:0000259" key="3">
    <source>
        <dbReference type="Pfam" id="PF18962"/>
    </source>
</evidence>
<feature type="chain" id="PRO_5009265607" evidence="2">
    <location>
        <begin position="20"/>
        <end position="493"/>
    </location>
</feature>
<dbReference type="SUPFAM" id="SSF63829">
    <property type="entry name" value="Calcium-dependent phosphotriesterase"/>
    <property type="match status" value="1"/>
</dbReference>
<keyword evidence="1 2" id="KW-0732">Signal</keyword>
<organism evidence="4 5">
    <name type="scientific">Winogradskyella sediminis</name>
    <dbReference type="NCBI Taxonomy" id="1382466"/>
    <lineage>
        <taxon>Bacteria</taxon>
        <taxon>Pseudomonadati</taxon>
        <taxon>Bacteroidota</taxon>
        <taxon>Flavobacteriia</taxon>
        <taxon>Flavobacteriales</taxon>
        <taxon>Flavobacteriaceae</taxon>
        <taxon>Winogradskyella</taxon>
    </lineage>
</organism>
<evidence type="ECO:0000313" key="5">
    <source>
        <dbReference type="Proteomes" id="UP000198963"/>
    </source>
</evidence>
<dbReference type="RefSeq" id="WP_092447657.1">
    <property type="nucleotide sequence ID" value="NZ_LT629774.1"/>
</dbReference>
<dbReference type="SUPFAM" id="SSF101898">
    <property type="entry name" value="NHL repeat"/>
    <property type="match status" value="1"/>
</dbReference>
<dbReference type="Pfam" id="PF18962">
    <property type="entry name" value="Por_Secre_tail"/>
    <property type="match status" value="1"/>
</dbReference>
<dbReference type="AlphaFoldDB" id="A0A1H1XK43"/>
<sequence length="493" mass="53385">MIKNLQLIFLLLVSPICLSQSFELDLSFGNSGNSGYFAIDDGSEYFKKVINDGNGLLYYVGYTNNPTRVAVSSTTETGVLNLAFGSDALKTFVVPGSTDNGSSGSTGQYIAFQNDKLIVGAFAEINNTEETSLVVLRLNLDGTLDTTFGTNGYYIYDPVGNNTYFSSMAVNDAGEIFIGGNERVGTTSNYSYLVQKLTVNGVLDTTFATNGRLSFNNFSSGQWISAFCFLDNGQILIYGTENDNQLYLLNADGSFDGTFGTGGNLSTSLPLEIRAIKEVNDYFIAAGNNRNNWQPTILKFNNNGFDTSFGVNGIASSTYTASMQDAFITDQGTAYFASNGSGLHRVFRTETQNSTPFDIGNFDVYEHSFNQTVVYGITPLANGSIVAAGIGSDLINSGSGTDMMAFKLDATSLSVDDSFLSLIKTYPNPVQDILYFNDYMTGEITISSLNGQQVLKQRLDETLSIDISHFKKGIYVIKLKTITGPTVLKLVKA</sequence>
<dbReference type="Pfam" id="PF17164">
    <property type="entry name" value="DUF5122"/>
    <property type="match status" value="2"/>
</dbReference>
<dbReference type="NCBIfam" id="TIGR02608">
    <property type="entry name" value="delta_60_rpt"/>
    <property type="match status" value="3"/>
</dbReference>
<proteinExistence type="predicted"/>
<dbReference type="EMBL" id="LT629774">
    <property type="protein sequence ID" value="SDT09552.1"/>
    <property type="molecule type" value="Genomic_DNA"/>
</dbReference>
<dbReference type="Gene3D" id="2.80.10.50">
    <property type="match status" value="1"/>
</dbReference>
<dbReference type="InterPro" id="IPR026444">
    <property type="entry name" value="Secre_tail"/>
</dbReference>
<evidence type="ECO:0000256" key="1">
    <source>
        <dbReference type="ARBA" id="ARBA00022729"/>
    </source>
</evidence>
<feature type="signal peptide" evidence="2">
    <location>
        <begin position="1"/>
        <end position="19"/>
    </location>
</feature>